<keyword evidence="2" id="KW-0805">Transcription regulation</keyword>
<dbReference type="InterPro" id="IPR000847">
    <property type="entry name" value="LysR_HTH_N"/>
</dbReference>
<name>A0ABV8T2K9_9GAMM</name>
<dbReference type="EMBL" id="JBHSDU010000015">
    <property type="protein sequence ID" value="MFC4314104.1"/>
    <property type="molecule type" value="Genomic_DNA"/>
</dbReference>
<evidence type="ECO:0000256" key="1">
    <source>
        <dbReference type="ARBA" id="ARBA00009437"/>
    </source>
</evidence>
<keyword evidence="3" id="KW-0238">DNA-binding</keyword>
<evidence type="ECO:0000256" key="4">
    <source>
        <dbReference type="ARBA" id="ARBA00023163"/>
    </source>
</evidence>
<dbReference type="InterPro" id="IPR036388">
    <property type="entry name" value="WH-like_DNA-bd_sf"/>
</dbReference>
<dbReference type="InterPro" id="IPR036390">
    <property type="entry name" value="WH_DNA-bd_sf"/>
</dbReference>
<sequence>MLADPKSQSNVPAGPIHSRRALPPFEALRAFDAVARFGGIRRAAESLCRDHGVISRHLKTIEDWIGTKLVERTPGGAVLTEAGQRYHRQISAAIDSIAGATLDLINGGDAHRLRIRCMPAFALHWLSPRLGEFEQANPGLDIEVRPSDRSPDFVSYNIDLDIRLVAKYGTPSEIPEGFRSVEMAHAPIVAVASREYLARTPKIHQPGDLLSHQLLHEDNFDRWRNWLAAHDVRAAVDLAGPRLWQGHLTLDAARHGRGIALTNCLVGAEDLAAGRLIEIGKDQPSFMPPAIGVWHFIAKADRWESRLIKRFREWLTARILAEHPELKPART</sequence>
<dbReference type="InterPro" id="IPR058163">
    <property type="entry name" value="LysR-type_TF_proteobact-type"/>
</dbReference>
<evidence type="ECO:0000313" key="7">
    <source>
        <dbReference type="Proteomes" id="UP001595904"/>
    </source>
</evidence>
<protein>
    <submittedName>
        <fullName evidence="6">LysR substrate-binding domain-containing protein</fullName>
    </submittedName>
</protein>
<dbReference type="Proteomes" id="UP001595904">
    <property type="component" value="Unassembled WGS sequence"/>
</dbReference>
<keyword evidence="4" id="KW-0804">Transcription</keyword>
<evidence type="ECO:0000256" key="2">
    <source>
        <dbReference type="ARBA" id="ARBA00023015"/>
    </source>
</evidence>
<evidence type="ECO:0000259" key="5">
    <source>
        <dbReference type="PROSITE" id="PS50931"/>
    </source>
</evidence>
<evidence type="ECO:0000256" key="3">
    <source>
        <dbReference type="ARBA" id="ARBA00023125"/>
    </source>
</evidence>
<dbReference type="PROSITE" id="PS50931">
    <property type="entry name" value="HTH_LYSR"/>
    <property type="match status" value="1"/>
</dbReference>
<proteinExistence type="inferred from homology"/>
<dbReference type="Gene3D" id="1.10.10.10">
    <property type="entry name" value="Winged helix-like DNA-binding domain superfamily/Winged helix DNA-binding domain"/>
    <property type="match status" value="1"/>
</dbReference>
<accession>A0ABV8T2K9</accession>
<dbReference type="RefSeq" id="WP_380605014.1">
    <property type="nucleotide sequence ID" value="NZ_JBHSDU010000015.1"/>
</dbReference>
<dbReference type="InterPro" id="IPR005119">
    <property type="entry name" value="LysR_subst-bd"/>
</dbReference>
<dbReference type="Pfam" id="PF00126">
    <property type="entry name" value="HTH_1"/>
    <property type="match status" value="1"/>
</dbReference>
<dbReference type="PANTHER" id="PTHR30537">
    <property type="entry name" value="HTH-TYPE TRANSCRIPTIONAL REGULATOR"/>
    <property type="match status" value="1"/>
</dbReference>
<comment type="caution">
    <text evidence="6">The sequence shown here is derived from an EMBL/GenBank/DDBJ whole genome shotgun (WGS) entry which is preliminary data.</text>
</comment>
<gene>
    <name evidence="6" type="ORF">ACFPN2_33835</name>
</gene>
<dbReference type="Pfam" id="PF03466">
    <property type="entry name" value="LysR_substrate"/>
    <property type="match status" value="1"/>
</dbReference>
<comment type="similarity">
    <text evidence="1">Belongs to the LysR transcriptional regulatory family.</text>
</comment>
<reference evidence="7" key="1">
    <citation type="journal article" date="2019" name="Int. J. Syst. Evol. Microbiol.">
        <title>The Global Catalogue of Microorganisms (GCM) 10K type strain sequencing project: providing services to taxonomists for standard genome sequencing and annotation.</title>
        <authorList>
            <consortium name="The Broad Institute Genomics Platform"/>
            <consortium name="The Broad Institute Genome Sequencing Center for Infectious Disease"/>
            <person name="Wu L."/>
            <person name="Ma J."/>
        </authorList>
    </citation>
    <scope>NUCLEOTIDE SEQUENCE [LARGE SCALE GENOMIC DNA]</scope>
    <source>
        <strain evidence="7">CGMCC 1.10759</strain>
    </source>
</reference>
<dbReference type="SUPFAM" id="SSF53850">
    <property type="entry name" value="Periplasmic binding protein-like II"/>
    <property type="match status" value="1"/>
</dbReference>
<dbReference type="Gene3D" id="3.40.190.10">
    <property type="entry name" value="Periplasmic binding protein-like II"/>
    <property type="match status" value="2"/>
</dbReference>
<keyword evidence="7" id="KW-1185">Reference proteome</keyword>
<organism evidence="6 7">
    <name type="scientific">Steroidobacter flavus</name>
    <dbReference type="NCBI Taxonomy" id="1842136"/>
    <lineage>
        <taxon>Bacteria</taxon>
        <taxon>Pseudomonadati</taxon>
        <taxon>Pseudomonadota</taxon>
        <taxon>Gammaproteobacteria</taxon>
        <taxon>Steroidobacterales</taxon>
        <taxon>Steroidobacteraceae</taxon>
        <taxon>Steroidobacter</taxon>
    </lineage>
</organism>
<evidence type="ECO:0000313" key="6">
    <source>
        <dbReference type="EMBL" id="MFC4314104.1"/>
    </source>
</evidence>
<dbReference type="PANTHER" id="PTHR30537:SF5">
    <property type="entry name" value="HTH-TYPE TRANSCRIPTIONAL ACTIVATOR TTDR-RELATED"/>
    <property type="match status" value="1"/>
</dbReference>
<feature type="domain" description="HTH lysR-type" evidence="5">
    <location>
        <begin position="23"/>
        <end position="80"/>
    </location>
</feature>
<dbReference type="SUPFAM" id="SSF46785">
    <property type="entry name" value="Winged helix' DNA-binding domain"/>
    <property type="match status" value="1"/>
</dbReference>